<name>A0A1E3NX59_WICAA</name>
<protein>
    <recommendedName>
        <fullName evidence="3">ATP synthase subunit delta, mitochondrial</fullName>
    </recommendedName>
    <alternativeName>
        <fullName evidence="13">F-ATPase delta subunit</fullName>
    </alternativeName>
</protein>
<feature type="domain" description="ATP synthase F1 complex delta/epsilon subunit N-terminal" evidence="15">
    <location>
        <begin position="32"/>
        <end position="103"/>
    </location>
</feature>
<keyword evidence="6" id="KW-0999">Mitochondrion inner membrane</keyword>
<dbReference type="InterPro" id="IPR020546">
    <property type="entry name" value="ATP_synth_F1_dsu/esu_N"/>
</dbReference>
<dbReference type="GeneID" id="30203851"/>
<dbReference type="CDD" id="cd12152">
    <property type="entry name" value="F1-ATPase_delta"/>
    <property type="match status" value="1"/>
</dbReference>
<dbReference type="InterPro" id="IPR036771">
    <property type="entry name" value="ATPsynth_dsu/esu_N"/>
</dbReference>
<evidence type="ECO:0000259" key="16">
    <source>
        <dbReference type="Pfam" id="PF21334"/>
    </source>
</evidence>
<dbReference type="InterPro" id="IPR048938">
    <property type="entry name" value="ATPD_C_fung"/>
</dbReference>
<organism evidence="17 18">
    <name type="scientific">Wickerhamomyces anomalus (strain ATCC 58044 / CBS 1984 / NCYC 433 / NRRL Y-366-8)</name>
    <name type="common">Yeast</name>
    <name type="synonym">Hansenula anomala</name>
    <dbReference type="NCBI Taxonomy" id="683960"/>
    <lineage>
        <taxon>Eukaryota</taxon>
        <taxon>Fungi</taxon>
        <taxon>Dikarya</taxon>
        <taxon>Ascomycota</taxon>
        <taxon>Saccharomycotina</taxon>
        <taxon>Saccharomycetes</taxon>
        <taxon>Phaffomycetales</taxon>
        <taxon>Wickerhamomycetaceae</taxon>
        <taxon>Wickerhamomyces</taxon>
    </lineage>
</organism>
<proteinExistence type="inferred from homology"/>
<evidence type="ECO:0000256" key="3">
    <source>
        <dbReference type="ARBA" id="ARBA00016960"/>
    </source>
</evidence>
<dbReference type="GO" id="GO:0016887">
    <property type="term" value="F:ATP hydrolysis activity"/>
    <property type="evidence" value="ECO:0007669"/>
    <property type="project" value="EnsemblFungi"/>
</dbReference>
<keyword evidence="5" id="KW-0375">Hydrogen ion transport</keyword>
<dbReference type="GO" id="GO:0046933">
    <property type="term" value="F:proton-transporting ATP synthase activity, rotational mechanism"/>
    <property type="evidence" value="ECO:0007669"/>
    <property type="project" value="EnsemblFungi"/>
</dbReference>
<keyword evidence="18" id="KW-1185">Reference proteome</keyword>
<dbReference type="InterPro" id="IPR001469">
    <property type="entry name" value="ATP_synth_F1_dsu/esu"/>
</dbReference>
<reference evidence="17 18" key="1">
    <citation type="journal article" date="2016" name="Proc. Natl. Acad. Sci. U.S.A.">
        <title>Comparative genomics of biotechnologically important yeasts.</title>
        <authorList>
            <person name="Riley R."/>
            <person name="Haridas S."/>
            <person name="Wolfe K.H."/>
            <person name="Lopes M.R."/>
            <person name="Hittinger C.T."/>
            <person name="Goeker M."/>
            <person name="Salamov A.A."/>
            <person name="Wisecaver J.H."/>
            <person name="Long T.M."/>
            <person name="Calvey C.H."/>
            <person name="Aerts A.L."/>
            <person name="Barry K.W."/>
            <person name="Choi C."/>
            <person name="Clum A."/>
            <person name="Coughlan A.Y."/>
            <person name="Deshpande S."/>
            <person name="Douglass A.P."/>
            <person name="Hanson S.J."/>
            <person name="Klenk H.-P."/>
            <person name="LaButti K.M."/>
            <person name="Lapidus A."/>
            <person name="Lindquist E.A."/>
            <person name="Lipzen A.M."/>
            <person name="Meier-Kolthoff J.P."/>
            <person name="Ohm R.A."/>
            <person name="Otillar R.P."/>
            <person name="Pangilinan J.L."/>
            <person name="Peng Y."/>
            <person name="Rokas A."/>
            <person name="Rosa C.A."/>
            <person name="Scheuner C."/>
            <person name="Sibirny A.A."/>
            <person name="Slot J.C."/>
            <person name="Stielow J.B."/>
            <person name="Sun H."/>
            <person name="Kurtzman C.P."/>
            <person name="Blackwell M."/>
            <person name="Grigoriev I.V."/>
            <person name="Jeffries T.W."/>
        </authorList>
    </citation>
    <scope>NUCLEOTIDE SEQUENCE [LARGE SCALE GENOMIC DNA]</scope>
    <source>
        <strain evidence="18">ATCC 58044 / CBS 1984 / NCYC 433 / NRRL Y-366-8</strain>
    </source>
</reference>
<evidence type="ECO:0000256" key="1">
    <source>
        <dbReference type="ARBA" id="ARBA00004273"/>
    </source>
</evidence>
<dbReference type="Pfam" id="PF21334">
    <property type="entry name" value="ATPD_C_fung"/>
    <property type="match status" value="1"/>
</dbReference>
<dbReference type="GO" id="GO:0005743">
    <property type="term" value="C:mitochondrial inner membrane"/>
    <property type="evidence" value="ECO:0007669"/>
    <property type="project" value="UniProtKB-SubCell"/>
</dbReference>
<evidence type="ECO:0000313" key="17">
    <source>
        <dbReference type="EMBL" id="ODQ57167.1"/>
    </source>
</evidence>
<dbReference type="GO" id="GO:0045259">
    <property type="term" value="C:proton-transporting ATP synthase complex"/>
    <property type="evidence" value="ECO:0007669"/>
    <property type="project" value="UniProtKB-KW"/>
</dbReference>
<dbReference type="STRING" id="683960.A0A1E3NX59"/>
<accession>A0A1E3NX59</accession>
<dbReference type="NCBIfam" id="TIGR01216">
    <property type="entry name" value="ATP_synt_epsi"/>
    <property type="match status" value="1"/>
</dbReference>
<sequence length="161" mass="16952">MFRSNAFKSVARQTQLIARRTYADAASATDVLKLSLALPHETLFSSSEVTQVNVPGVNGDFGILANHVPIIEQLRPGVVEIIESSGTTKQFFVSGGFATVQPGSTLSITAIEAFEPSAFSAETIKSQLAEAQKNVTSSDEAVAAVAGIQIEVLEALQSVAK</sequence>
<dbReference type="Gene3D" id="6.10.140.880">
    <property type="match status" value="1"/>
</dbReference>
<dbReference type="EMBL" id="KV454214">
    <property type="protein sequence ID" value="ODQ57167.1"/>
    <property type="molecule type" value="Genomic_DNA"/>
</dbReference>
<dbReference type="RefSeq" id="XP_019036374.1">
    <property type="nucleotide sequence ID" value="XM_019186605.1"/>
</dbReference>
<keyword evidence="11" id="KW-0139">CF(1)</keyword>
<dbReference type="SUPFAM" id="SSF51344">
    <property type="entry name" value="Epsilon subunit of F1F0-ATP synthase N-terminal domain"/>
    <property type="match status" value="1"/>
</dbReference>
<dbReference type="FunFam" id="2.60.15.10:FF:000003">
    <property type="entry name" value="ATP synthase subunit delta, mitochondrial"/>
    <property type="match status" value="1"/>
</dbReference>
<evidence type="ECO:0000313" key="18">
    <source>
        <dbReference type="Proteomes" id="UP000094112"/>
    </source>
</evidence>
<dbReference type="PANTHER" id="PTHR13822">
    <property type="entry name" value="ATP SYNTHASE DELTA/EPSILON CHAIN"/>
    <property type="match status" value="1"/>
</dbReference>
<keyword evidence="7" id="KW-0809">Transit peptide</keyword>
<dbReference type="HAMAP" id="MF_00530">
    <property type="entry name" value="ATP_synth_epsil_bac"/>
    <property type="match status" value="1"/>
</dbReference>
<keyword evidence="8" id="KW-0406">Ion transport</keyword>
<dbReference type="Proteomes" id="UP000094112">
    <property type="component" value="Unassembled WGS sequence"/>
</dbReference>
<feature type="domain" description="F1F0-ATP synthase subunit delta C-terminal" evidence="16">
    <location>
        <begin position="119"/>
        <end position="158"/>
    </location>
</feature>
<keyword evidence="9" id="KW-0496">Mitochondrion</keyword>
<dbReference type="AlphaFoldDB" id="A0A1E3NX59"/>
<evidence type="ECO:0000256" key="7">
    <source>
        <dbReference type="ARBA" id="ARBA00022946"/>
    </source>
</evidence>
<dbReference type="Pfam" id="PF02823">
    <property type="entry name" value="ATP-synt_DE_N"/>
    <property type="match status" value="1"/>
</dbReference>
<keyword evidence="12" id="KW-0066">ATP synthesis</keyword>
<evidence type="ECO:0000256" key="11">
    <source>
        <dbReference type="ARBA" id="ARBA00023196"/>
    </source>
</evidence>
<evidence type="ECO:0000259" key="15">
    <source>
        <dbReference type="Pfam" id="PF02823"/>
    </source>
</evidence>
<keyword evidence="4" id="KW-0813">Transport</keyword>
<dbReference type="OrthoDB" id="270171at2759"/>
<evidence type="ECO:0000256" key="2">
    <source>
        <dbReference type="ARBA" id="ARBA00005712"/>
    </source>
</evidence>
<keyword evidence="10" id="KW-0472">Membrane</keyword>
<evidence type="ECO:0000256" key="14">
    <source>
        <dbReference type="ARBA" id="ARBA00045605"/>
    </source>
</evidence>
<dbReference type="Gene3D" id="2.60.15.10">
    <property type="entry name" value="F0F1 ATP synthase delta/epsilon subunit, N-terminal"/>
    <property type="match status" value="1"/>
</dbReference>
<dbReference type="PANTHER" id="PTHR13822:SF7">
    <property type="entry name" value="ATP SYNTHASE SUBUNIT DELTA, MITOCHONDRIAL"/>
    <property type="match status" value="1"/>
</dbReference>
<evidence type="ECO:0000256" key="9">
    <source>
        <dbReference type="ARBA" id="ARBA00023128"/>
    </source>
</evidence>
<comment type="function">
    <text evidence="14">Mitochondrial membrane ATP synthase (F(1)F(0) ATP synthase or Complex V) produces ATP from ADP in the presence of a proton gradient across the membrane which is generated by electron transport complexes of the respiratory chain. F-type ATPases consist of two structural domains, F(1) - containing the extramembraneous catalytic core, and F(0) - containing the membrane proton channel, linked together by a central stalk and a peripheral stalk. During catalysis, ATP turnover in the catalytic domain of F(1) is coupled via a rotary mechanism of the central stalk subunits to proton translocation. Part of the complex F(1) domain and of the central stalk which is part of the complex rotary element. Rotation of the central stalk against the surrounding alpha(3)beta(3) subunits leads to hydrolysis of ATP in three separate catalytic sites on the beta subunits.</text>
</comment>
<evidence type="ECO:0000256" key="6">
    <source>
        <dbReference type="ARBA" id="ARBA00022792"/>
    </source>
</evidence>
<comment type="similarity">
    <text evidence="2">Belongs to the ATPase epsilon chain family.</text>
</comment>
<comment type="subcellular location">
    <subcellularLocation>
        <location evidence="1">Mitochondrion inner membrane</location>
    </subcellularLocation>
</comment>
<evidence type="ECO:0000256" key="4">
    <source>
        <dbReference type="ARBA" id="ARBA00022448"/>
    </source>
</evidence>
<evidence type="ECO:0000256" key="8">
    <source>
        <dbReference type="ARBA" id="ARBA00023065"/>
    </source>
</evidence>
<evidence type="ECO:0000256" key="10">
    <source>
        <dbReference type="ARBA" id="ARBA00023136"/>
    </source>
</evidence>
<evidence type="ECO:0000256" key="5">
    <source>
        <dbReference type="ARBA" id="ARBA00022781"/>
    </source>
</evidence>
<evidence type="ECO:0000256" key="13">
    <source>
        <dbReference type="ARBA" id="ARBA00031669"/>
    </source>
</evidence>
<gene>
    <name evidence="17" type="ORF">WICANDRAFT_97684</name>
</gene>
<evidence type="ECO:0000256" key="12">
    <source>
        <dbReference type="ARBA" id="ARBA00023310"/>
    </source>
</evidence>